<dbReference type="GO" id="GO:0003677">
    <property type="term" value="F:DNA binding"/>
    <property type="evidence" value="ECO:0007669"/>
    <property type="project" value="UniProtKB-UniRule"/>
</dbReference>
<dbReference type="SUPFAM" id="SSF46689">
    <property type="entry name" value="Homeodomain-like"/>
    <property type="match status" value="1"/>
</dbReference>
<feature type="DNA-binding region" description="H-T-H motif" evidence="2">
    <location>
        <begin position="53"/>
        <end position="72"/>
    </location>
</feature>
<keyword evidence="6" id="KW-1185">Reference proteome</keyword>
<feature type="domain" description="HTH tetR-type" evidence="4">
    <location>
        <begin position="30"/>
        <end position="90"/>
    </location>
</feature>
<evidence type="ECO:0000313" key="6">
    <source>
        <dbReference type="Proteomes" id="UP000528964"/>
    </source>
</evidence>
<dbReference type="AlphaFoldDB" id="A0A7W6CWB6"/>
<feature type="compositionally biased region" description="Basic and acidic residues" evidence="3">
    <location>
        <begin position="230"/>
        <end position="244"/>
    </location>
</feature>
<dbReference type="PROSITE" id="PS50977">
    <property type="entry name" value="HTH_TETR_2"/>
    <property type="match status" value="1"/>
</dbReference>
<feature type="region of interest" description="Disordered" evidence="3">
    <location>
        <begin position="230"/>
        <end position="251"/>
    </location>
</feature>
<protein>
    <submittedName>
        <fullName evidence="5">AcrR family transcriptional regulator</fullName>
    </submittedName>
</protein>
<dbReference type="Proteomes" id="UP000528964">
    <property type="component" value="Unassembled WGS sequence"/>
</dbReference>
<evidence type="ECO:0000313" key="5">
    <source>
        <dbReference type="EMBL" id="MBB3971559.1"/>
    </source>
</evidence>
<dbReference type="Gene3D" id="1.10.357.10">
    <property type="entry name" value="Tetracycline Repressor, domain 2"/>
    <property type="match status" value="1"/>
</dbReference>
<gene>
    <name evidence="5" type="ORF">GGR24_000192</name>
</gene>
<dbReference type="InterPro" id="IPR001647">
    <property type="entry name" value="HTH_TetR"/>
</dbReference>
<feature type="region of interest" description="Disordered" evidence="3">
    <location>
        <begin position="1"/>
        <end position="29"/>
    </location>
</feature>
<dbReference type="EMBL" id="JACIDR010000001">
    <property type="protein sequence ID" value="MBB3971559.1"/>
    <property type="molecule type" value="Genomic_DNA"/>
</dbReference>
<proteinExistence type="predicted"/>
<organism evidence="5 6">
    <name type="scientific">Hansschlegelia beijingensis</name>
    <dbReference type="NCBI Taxonomy" id="1133344"/>
    <lineage>
        <taxon>Bacteria</taxon>
        <taxon>Pseudomonadati</taxon>
        <taxon>Pseudomonadota</taxon>
        <taxon>Alphaproteobacteria</taxon>
        <taxon>Hyphomicrobiales</taxon>
        <taxon>Methylopilaceae</taxon>
        <taxon>Hansschlegelia</taxon>
    </lineage>
</organism>
<evidence type="ECO:0000259" key="4">
    <source>
        <dbReference type="PROSITE" id="PS50977"/>
    </source>
</evidence>
<evidence type="ECO:0000256" key="3">
    <source>
        <dbReference type="SAM" id="MobiDB-lite"/>
    </source>
</evidence>
<dbReference type="RefSeq" id="WP_246397893.1">
    <property type="nucleotide sequence ID" value="NZ_JACIDR010000001.1"/>
</dbReference>
<evidence type="ECO:0000256" key="1">
    <source>
        <dbReference type="ARBA" id="ARBA00023125"/>
    </source>
</evidence>
<keyword evidence="1 2" id="KW-0238">DNA-binding</keyword>
<dbReference type="InterPro" id="IPR009057">
    <property type="entry name" value="Homeodomain-like_sf"/>
</dbReference>
<feature type="compositionally biased region" description="Low complexity" evidence="3">
    <location>
        <begin position="7"/>
        <end position="29"/>
    </location>
</feature>
<name>A0A7W6CWB6_9HYPH</name>
<sequence>MAADFNAGATPGAGEAGPGAARLDRPAAPADPKDKIVAALFTLLGEKSWGEIGLYEVAQRAGVSLAELRSAFPSKGAILAAYLRKIDLDVLSHDMRDMADEPARERLFDVLMRRFEAMAPQREALRAVRDGLRTDPLGATALNQVAVSSMQWMLAAAGVNEAGPLGAARAQGLVLVTARVFDTFLRDREPGLPETMKALDEELRKAERWAQRADDLGRLAAPLRSALDRILGRDPRRPRDRSGGDDMASAA</sequence>
<accession>A0A7W6CWB6</accession>
<reference evidence="5 6" key="1">
    <citation type="submission" date="2020-08" db="EMBL/GenBank/DDBJ databases">
        <title>Genomic Encyclopedia of Type Strains, Phase IV (KMG-IV): sequencing the most valuable type-strain genomes for metagenomic binning, comparative biology and taxonomic classification.</title>
        <authorList>
            <person name="Goeker M."/>
        </authorList>
    </citation>
    <scope>NUCLEOTIDE SEQUENCE [LARGE SCALE GENOMIC DNA]</scope>
    <source>
        <strain evidence="5 6">DSM 25481</strain>
    </source>
</reference>
<comment type="caution">
    <text evidence="5">The sequence shown here is derived from an EMBL/GenBank/DDBJ whole genome shotgun (WGS) entry which is preliminary data.</text>
</comment>
<evidence type="ECO:0000256" key="2">
    <source>
        <dbReference type="PROSITE-ProRule" id="PRU00335"/>
    </source>
</evidence>